<dbReference type="InterPro" id="IPR049492">
    <property type="entry name" value="BD-FAE-like_dom"/>
</dbReference>
<dbReference type="InParanoid" id="A0A5J5F6N1"/>
<reference evidence="4 5" key="1">
    <citation type="submission" date="2019-09" db="EMBL/GenBank/DDBJ databases">
        <title>Draft genome of the ectomycorrhizal ascomycete Sphaerosporella brunnea.</title>
        <authorList>
            <consortium name="DOE Joint Genome Institute"/>
            <person name="Benucci G.M."/>
            <person name="Marozzi G."/>
            <person name="Antonielli L."/>
            <person name="Sanchez S."/>
            <person name="Marco P."/>
            <person name="Wang X."/>
            <person name="Falini L.B."/>
            <person name="Barry K."/>
            <person name="Haridas S."/>
            <person name="Lipzen A."/>
            <person name="Labutti K."/>
            <person name="Grigoriev I.V."/>
            <person name="Murat C."/>
            <person name="Martin F."/>
            <person name="Albertini E."/>
            <person name="Donnini D."/>
            <person name="Bonito G."/>
        </authorList>
    </citation>
    <scope>NUCLEOTIDE SEQUENCE [LARGE SCALE GENOMIC DNA]</scope>
    <source>
        <strain evidence="4 5">Sb_GMNB300</strain>
    </source>
</reference>
<dbReference type="Pfam" id="PF20434">
    <property type="entry name" value="BD-FAE"/>
    <property type="match status" value="1"/>
</dbReference>
<protein>
    <submittedName>
        <fullName evidence="4">Alpha/Beta hydrolase protein</fullName>
    </submittedName>
</protein>
<dbReference type="Proteomes" id="UP000326924">
    <property type="component" value="Unassembled WGS sequence"/>
</dbReference>
<feature type="domain" description="BD-FAE-like" evidence="3">
    <location>
        <begin position="34"/>
        <end position="142"/>
    </location>
</feature>
<evidence type="ECO:0000259" key="3">
    <source>
        <dbReference type="Pfam" id="PF20434"/>
    </source>
</evidence>
<name>A0A5J5F6N1_9PEZI</name>
<proteinExistence type="predicted"/>
<dbReference type="EMBL" id="VXIS01000025">
    <property type="protein sequence ID" value="KAA8912286.1"/>
    <property type="molecule type" value="Genomic_DNA"/>
</dbReference>
<dbReference type="PANTHER" id="PTHR48081:SF3">
    <property type="entry name" value="ALPHA_BETA HYDROLASE FOLD-3 DOMAIN-CONTAINING PROTEIN"/>
    <property type="match status" value="1"/>
</dbReference>
<dbReference type="GO" id="GO:0006508">
    <property type="term" value="P:proteolysis"/>
    <property type="evidence" value="ECO:0007669"/>
    <property type="project" value="InterPro"/>
</dbReference>
<comment type="caution">
    <text evidence="4">The sequence shown here is derived from an EMBL/GenBank/DDBJ whole genome shotgun (WGS) entry which is preliminary data.</text>
</comment>
<dbReference type="InterPro" id="IPR029058">
    <property type="entry name" value="AB_hydrolase_fold"/>
</dbReference>
<evidence type="ECO:0000256" key="1">
    <source>
        <dbReference type="ARBA" id="ARBA00022801"/>
    </source>
</evidence>
<dbReference type="GO" id="GO:0008236">
    <property type="term" value="F:serine-type peptidase activity"/>
    <property type="evidence" value="ECO:0007669"/>
    <property type="project" value="InterPro"/>
</dbReference>
<keyword evidence="5" id="KW-1185">Reference proteome</keyword>
<dbReference type="InterPro" id="IPR050300">
    <property type="entry name" value="GDXG_lipolytic_enzyme"/>
</dbReference>
<dbReference type="SUPFAM" id="SSF53474">
    <property type="entry name" value="alpha/beta-Hydrolases"/>
    <property type="match status" value="1"/>
</dbReference>
<organism evidence="4 5">
    <name type="scientific">Sphaerosporella brunnea</name>
    <dbReference type="NCBI Taxonomy" id="1250544"/>
    <lineage>
        <taxon>Eukaryota</taxon>
        <taxon>Fungi</taxon>
        <taxon>Dikarya</taxon>
        <taxon>Ascomycota</taxon>
        <taxon>Pezizomycotina</taxon>
        <taxon>Pezizomycetes</taxon>
        <taxon>Pezizales</taxon>
        <taxon>Pyronemataceae</taxon>
        <taxon>Sphaerosporella</taxon>
    </lineage>
</organism>
<dbReference type="OrthoDB" id="19653at2759"/>
<feature type="domain" description="Peptidase S9 prolyl oligopeptidase catalytic" evidence="2">
    <location>
        <begin position="269"/>
        <end position="347"/>
    </location>
</feature>
<dbReference type="AlphaFoldDB" id="A0A5J5F6N1"/>
<dbReference type="InterPro" id="IPR001375">
    <property type="entry name" value="Peptidase_S9_cat"/>
</dbReference>
<keyword evidence="1 4" id="KW-0378">Hydrolase</keyword>
<gene>
    <name evidence="4" type="ORF">FN846DRAFT_995918</name>
</gene>
<accession>A0A5J5F6N1</accession>
<evidence type="ECO:0000313" key="4">
    <source>
        <dbReference type="EMBL" id="KAA8912286.1"/>
    </source>
</evidence>
<sequence length="349" mass="37346">MSPLVPGAPFPDSFLRSKFSYKTYTYKTNPEVSLDLYLPPSTSSKGPYKTLILFHGGGLICGGRHNMIPGDVAERLLHKDWAIISASYRLLPQATSLDILQDLKDLSTWLSTQGSALGLDTARLAVGGESAGGYVALLAAKAIGAKAVLDLFGMIDLRDPWYSGKKATPPVIGGTPTAGLSEEQFVDVFAEEVKSDDPAIPGPTGRLGLVFWALKEGMSTLPPPPRVVGLELTSAANLEGVMLDLIFGRFPRQSVPADSVVPNVPAEERELLPLEFVDATFPPLFAVHGNLDSFVPLKDSLQLAERLKALGVEAELAVIKGGEHGVFPQDGQAEAAWDRAAEFLDRVVV</sequence>
<dbReference type="Pfam" id="PF00326">
    <property type="entry name" value="Peptidase_S9"/>
    <property type="match status" value="1"/>
</dbReference>
<evidence type="ECO:0000313" key="5">
    <source>
        <dbReference type="Proteomes" id="UP000326924"/>
    </source>
</evidence>
<dbReference type="PANTHER" id="PTHR48081">
    <property type="entry name" value="AB HYDROLASE SUPERFAMILY PROTEIN C4A8.06C"/>
    <property type="match status" value="1"/>
</dbReference>
<evidence type="ECO:0000259" key="2">
    <source>
        <dbReference type="Pfam" id="PF00326"/>
    </source>
</evidence>
<dbReference type="Gene3D" id="3.40.50.1820">
    <property type="entry name" value="alpha/beta hydrolase"/>
    <property type="match status" value="1"/>
</dbReference>